<dbReference type="AlphaFoldDB" id="A0A699T0Q9"/>
<gene>
    <name evidence="2" type="ORF">Tci_874952</name>
</gene>
<feature type="compositionally biased region" description="Basic residues" evidence="1">
    <location>
        <begin position="51"/>
        <end position="65"/>
    </location>
</feature>
<reference evidence="2" key="1">
    <citation type="journal article" date="2019" name="Sci. Rep.">
        <title>Draft genome of Tanacetum cinerariifolium, the natural source of mosquito coil.</title>
        <authorList>
            <person name="Yamashiro T."/>
            <person name="Shiraishi A."/>
            <person name="Satake H."/>
            <person name="Nakayama K."/>
        </authorList>
    </citation>
    <scope>NUCLEOTIDE SEQUENCE</scope>
</reference>
<organism evidence="2">
    <name type="scientific">Tanacetum cinerariifolium</name>
    <name type="common">Dalmatian daisy</name>
    <name type="synonym">Chrysanthemum cinerariifolium</name>
    <dbReference type="NCBI Taxonomy" id="118510"/>
    <lineage>
        <taxon>Eukaryota</taxon>
        <taxon>Viridiplantae</taxon>
        <taxon>Streptophyta</taxon>
        <taxon>Embryophyta</taxon>
        <taxon>Tracheophyta</taxon>
        <taxon>Spermatophyta</taxon>
        <taxon>Magnoliopsida</taxon>
        <taxon>eudicotyledons</taxon>
        <taxon>Gunneridae</taxon>
        <taxon>Pentapetalae</taxon>
        <taxon>asterids</taxon>
        <taxon>campanulids</taxon>
        <taxon>Asterales</taxon>
        <taxon>Asteraceae</taxon>
        <taxon>Asteroideae</taxon>
        <taxon>Anthemideae</taxon>
        <taxon>Anthemidinae</taxon>
        <taxon>Tanacetum</taxon>
    </lineage>
</organism>
<name>A0A699T0Q9_TANCI</name>
<dbReference type="EMBL" id="BKCJ011201845">
    <property type="protein sequence ID" value="GFD02983.1"/>
    <property type="molecule type" value="Genomic_DNA"/>
</dbReference>
<sequence>RCPGTAKWRRPGGRAARSVPCARPGFAGRTPSMTTPGPDPVRPRCSEAGRSRRGRRRRSRHRFGRRFGMPAALLGRNMSGAFASRTRFRPFSGNLQ</sequence>
<accession>A0A699T0Q9</accession>
<evidence type="ECO:0000313" key="2">
    <source>
        <dbReference type="EMBL" id="GFD02983.1"/>
    </source>
</evidence>
<evidence type="ECO:0000256" key="1">
    <source>
        <dbReference type="SAM" id="MobiDB-lite"/>
    </source>
</evidence>
<protein>
    <submittedName>
        <fullName evidence="2">Uncharacterized protein</fullName>
    </submittedName>
</protein>
<comment type="caution">
    <text evidence="2">The sequence shown here is derived from an EMBL/GenBank/DDBJ whole genome shotgun (WGS) entry which is preliminary data.</text>
</comment>
<feature type="compositionally biased region" description="Basic and acidic residues" evidence="1">
    <location>
        <begin position="41"/>
        <end position="50"/>
    </location>
</feature>
<feature type="region of interest" description="Disordered" evidence="1">
    <location>
        <begin position="1"/>
        <end position="67"/>
    </location>
</feature>
<proteinExistence type="predicted"/>
<feature type="non-terminal residue" evidence="2">
    <location>
        <position position="1"/>
    </location>
</feature>